<keyword evidence="1" id="KW-0732">Signal</keyword>
<organism evidence="2 3">
    <name type="scientific">Sporomusa malonica</name>
    <dbReference type="NCBI Taxonomy" id="112901"/>
    <lineage>
        <taxon>Bacteria</taxon>
        <taxon>Bacillati</taxon>
        <taxon>Bacillota</taxon>
        <taxon>Negativicutes</taxon>
        <taxon>Selenomonadales</taxon>
        <taxon>Sporomusaceae</taxon>
        <taxon>Sporomusa</taxon>
    </lineage>
</organism>
<keyword evidence="3" id="KW-1185">Reference proteome</keyword>
<protein>
    <recommendedName>
        <fullName evidence="4">Copper amine oxidase N-terminal domain-containing protein</fullName>
    </recommendedName>
</protein>
<name>A0A1W2CXB2_9FIRM</name>
<proteinExistence type="predicted"/>
<sequence>MKKFMSLVLVIMLSIISVSAAAAVATPRLDLEFLPEWEVNASSLGGTLLLSDSPEMVVNDGILYQDKVAGTVRLFFYHVNASKDVKKMAVLLENNGKQTAHVTVSQATLGGPGNSWIKVGKETQTSYFSGKQSYQLSIPPAGVVPLSATLIETAIVPNMLVNGIYDFEVDHPLTVTVMMLPVTEDSIQFSRTAAVLPPDEWHLRGTFAGANRQITPVRDYDPSVDGAAGISLADNQIDPYLKGIDATDGSEVLNYGNYGVVYRVSLPSKQGGKIAYYLAPMGGSYAGAIGINHPEVNWSPVATPRDRLYFGDFRKKDLAFLGTYESGDPLSFMFSPPGASNLPVKIVILPQ</sequence>
<dbReference type="EMBL" id="FWXI01000012">
    <property type="protein sequence ID" value="SMC89863.1"/>
    <property type="molecule type" value="Genomic_DNA"/>
</dbReference>
<dbReference type="STRING" id="112901.SAMN04488500_11272"/>
<reference evidence="2 3" key="1">
    <citation type="submission" date="2017-04" db="EMBL/GenBank/DDBJ databases">
        <authorList>
            <person name="Afonso C.L."/>
            <person name="Miller P.J."/>
            <person name="Scott M.A."/>
            <person name="Spackman E."/>
            <person name="Goraichik I."/>
            <person name="Dimitrov K.M."/>
            <person name="Suarez D.L."/>
            <person name="Swayne D.E."/>
        </authorList>
    </citation>
    <scope>NUCLEOTIDE SEQUENCE [LARGE SCALE GENOMIC DNA]</scope>
    <source>
        <strain evidence="2 3">DSM 5090</strain>
    </source>
</reference>
<evidence type="ECO:0000256" key="1">
    <source>
        <dbReference type="SAM" id="SignalP"/>
    </source>
</evidence>
<dbReference type="RefSeq" id="WP_084576537.1">
    <property type="nucleotide sequence ID" value="NZ_CP155572.1"/>
</dbReference>
<dbReference type="Proteomes" id="UP000192738">
    <property type="component" value="Unassembled WGS sequence"/>
</dbReference>
<evidence type="ECO:0000313" key="2">
    <source>
        <dbReference type="EMBL" id="SMC89863.1"/>
    </source>
</evidence>
<dbReference type="OrthoDB" id="1675044at2"/>
<feature type="signal peptide" evidence="1">
    <location>
        <begin position="1"/>
        <end position="22"/>
    </location>
</feature>
<accession>A0A1W2CXB2</accession>
<feature type="chain" id="PRO_5012687066" description="Copper amine oxidase N-terminal domain-containing protein" evidence="1">
    <location>
        <begin position="23"/>
        <end position="351"/>
    </location>
</feature>
<gene>
    <name evidence="2" type="ORF">SAMN04488500_11272</name>
</gene>
<dbReference type="AlphaFoldDB" id="A0A1W2CXB2"/>
<evidence type="ECO:0008006" key="4">
    <source>
        <dbReference type="Google" id="ProtNLM"/>
    </source>
</evidence>
<evidence type="ECO:0000313" key="3">
    <source>
        <dbReference type="Proteomes" id="UP000192738"/>
    </source>
</evidence>